<keyword evidence="8" id="KW-1208">Phospholipid metabolism</keyword>
<keyword evidence="7" id="KW-0594">Phospholipid biosynthesis</keyword>
<evidence type="ECO:0000256" key="4">
    <source>
        <dbReference type="ARBA" id="ARBA00022741"/>
    </source>
</evidence>
<evidence type="ECO:0000313" key="11">
    <source>
        <dbReference type="Proteomes" id="UP000671914"/>
    </source>
</evidence>
<keyword evidence="3" id="KW-0808">Transferase</keyword>
<keyword evidence="5 10" id="KW-0418">Kinase</keyword>
<dbReference type="AlphaFoldDB" id="A0A975FLR2"/>
<dbReference type="Pfam" id="PF19279">
    <property type="entry name" value="YegS_C"/>
    <property type="match status" value="1"/>
</dbReference>
<dbReference type="PANTHER" id="PTHR12358:SF106">
    <property type="entry name" value="LIPID KINASE YEGS"/>
    <property type="match status" value="1"/>
</dbReference>
<sequence length="297" mass="31567">MQHPGIRRLVVAVNPSASFGRHRAVGAAVVARLEAAGYAVEMLQEPNAALLDRELRSALGHDPDGVVVVGGDGLVSLALNAIGETGIPLGLVPTGTGNDLARGLGIPHDDPTAATDALLAALDRPPRAIDAVRTGDGRWFAGVLSAGFDAVVNERANRMRRPRGASRYTIALVRELLGYRARPYVLEIDGERREVRAMLISVANNASIGGGMRIVPHAALDDGLLDVFIVHPLPRIGLLRVFPRVFSGTHIDHPAVEFRTAKRVRIDGDAVAYADGERLGELPIEAEVQPGALRVFA</sequence>
<gene>
    <name evidence="10" type="ORF">G127AT_14355</name>
</gene>
<dbReference type="InterPro" id="IPR017438">
    <property type="entry name" value="ATP-NAD_kinase_N"/>
</dbReference>
<protein>
    <submittedName>
        <fullName evidence="10">Diacylglycerol kinase</fullName>
    </submittedName>
</protein>
<name>A0A975FLR2_9MICO</name>
<evidence type="ECO:0000256" key="7">
    <source>
        <dbReference type="ARBA" id="ARBA00023209"/>
    </source>
</evidence>
<evidence type="ECO:0000313" key="10">
    <source>
        <dbReference type="EMBL" id="QTX04434.1"/>
    </source>
</evidence>
<evidence type="ECO:0000256" key="6">
    <source>
        <dbReference type="ARBA" id="ARBA00022840"/>
    </source>
</evidence>
<dbReference type="GO" id="GO:0005524">
    <property type="term" value="F:ATP binding"/>
    <property type="evidence" value="ECO:0007669"/>
    <property type="project" value="UniProtKB-KW"/>
</dbReference>
<evidence type="ECO:0000256" key="5">
    <source>
        <dbReference type="ARBA" id="ARBA00022777"/>
    </source>
</evidence>
<feature type="domain" description="DAGKc" evidence="9">
    <location>
        <begin position="4"/>
        <end position="138"/>
    </location>
</feature>
<accession>A0A975FLR2</accession>
<dbReference type="SUPFAM" id="SSF111331">
    <property type="entry name" value="NAD kinase/diacylglycerol kinase-like"/>
    <property type="match status" value="1"/>
</dbReference>
<keyword evidence="6" id="KW-0067">ATP-binding</keyword>
<evidence type="ECO:0000259" key="9">
    <source>
        <dbReference type="PROSITE" id="PS50146"/>
    </source>
</evidence>
<evidence type="ECO:0000256" key="3">
    <source>
        <dbReference type="ARBA" id="ARBA00022679"/>
    </source>
</evidence>
<dbReference type="Pfam" id="PF00781">
    <property type="entry name" value="DAGK_cat"/>
    <property type="match status" value="1"/>
</dbReference>
<comment type="similarity">
    <text evidence="2">Belongs to the diacylglycerol/lipid kinase family.</text>
</comment>
<dbReference type="GO" id="GO:0004143">
    <property type="term" value="F:ATP-dependent diacylglycerol kinase activity"/>
    <property type="evidence" value="ECO:0007669"/>
    <property type="project" value="TreeGrafter"/>
</dbReference>
<evidence type="ECO:0000256" key="1">
    <source>
        <dbReference type="ARBA" id="ARBA00001946"/>
    </source>
</evidence>
<dbReference type="GO" id="GO:0005886">
    <property type="term" value="C:plasma membrane"/>
    <property type="evidence" value="ECO:0007669"/>
    <property type="project" value="TreeGrafter"/>
</dbReference>
<dbReference type="EMBL" id="CP071696">
    <property type="protein sequence ID" value="QTX04434.1"/>
    <property type="molecule type" value="Genomic_DNA"/>
</dbReference>
<dbReference type="Proteomes" id="UP000671914">
    <property type="component" value="Chromosome"/>
</dbReference>
<dbReference type="InterPro" id="IPR001206">
    <property type="entry name" value="Diacylglycerol_kinase_cat_dom"/>
</dbReference>
<dbReference type="InterPro" id="IPR016064">
    <property type="entry name" value="NAD/diacylglycerol_kinase_sf"/>
</dbReference>
<evidence type="ECO:0000256" key="2">
    <source>
        <dbReference type="ARBA" id="ARBA00005983"/>
    </source>
</evidence>
<dbReference type="RefSeq" id="WP_210898018.1">
    <property type="nucleotide sequence ID" value="NZ_CP071696.1"/>
</dbReference>
<dbReference type="InterPro" id="IPR045540">
    <property type="entry name" value="YegS/DAGK_C"/>
</dbReference>
<keyword evidence="7" id="KW-0444">Lipid biosynthesis</keyword>
<keyword evidence="7" id="KW-0443">Lipid metabolism</keyword>
<evidence type="ECO:0000256" key="8">
    <source>
        <dbReference type="ARBA" id="ARBA00023264"/>
    </source>
</evidence>
<dbReference type="KEGG" id="aarc:G127AT_14355"/>
<comment type="cofactor">
    <cofactor evidence="1">
        <name>Mg(2+)</name>
        <dbReference type="ChEBI" id="CHEBI:18420"/>
    </cofactor>
</comment>
<proteinExistence type="inferred from homology"/>
<dbReference type="Gene3D" id="2.60.200.40">
    <property type="match status" value="1"/>
</dbReference>
<keyword evidence="4" id="KW-0547">Nucleotide-binding</keyword>
<reference evidence="10" key="1">
    <citation type="submission" date="2021-03" db="EMBL/GenBank/DDBJ databases">
        <title>Agromyces archimandritus sp. nov., isolated from the cockroach Archimandrita tessellata.</title>
        <authorList>
            <person name="Guzman J."/>
            <person name="Ortuzar M."/>
            <person name="Poehlein A."/>
            <person name="Daniel R."/>
            <person name="Trujillo M."/>
            <person name="Vilcinskas A."/>
        </authorList>
    </citation>
    <scope>NUCLEOTIDE SEQUENCE</scope>
    <source>
        <strain evidence="10">G127AT</strain>
    </source>
</reference>
<dbReference type="PANTHER" id="PTHR12358">
    <property type="entry name" value="SPHINGOSINE KINASE"/>
    <property type="match status" value="1"/>
</dbReference>
<dbReference type="InterPro" id="IPR050187">
    <property type="entry name" value="Lipid_Phosphate_FormReg"/>
</dbReference>
<dbReference type="Gene3D" id="3.40.50.10330">
    <property type="entry name" value="Probable inorganic polyphosphate/atp-NAD kinase, domain 1"/>
    <property type="match status" value="1"/>
</dbReference>
<keyword evidence="11" id="KW-1185">Reference proteome</keyword>
<dbReference type="SMART" id="SM00046">
    <property type="entry name" value="DAGKc"/>
    <property type="match status" value="1"/>
</dbReference>
<dbReference type="GO" id="GO:0008654">
    <property type="term" value="P:phospholipid biosynthetic process"/>
    <property type="evidence" value="ECO:0007669"/>
    <property type="project" value="UniProtKB-KW"/>
</dbReference>
<dbReference type="PROSITE" id="PS50146">
    <property type="entry name" value="DAGK"/>
    <property type="match status" value="1"/>
</dbReference>
<organism evidence="10 11">
    <name type="scientific">Agromyces archimandritae</name>
    <dbReference type="NCBI Taxonomy" id="2781962"/>
    <lineage>
        <taxon>Bacteria</taxon>
        <taxon>Bacillati</taxon>
        <taxon>Actinomycetota</taxon>
        <taxon>Actinomycetes</taxon>
        <taxon>Micrococcales</taxon>
        <taxon>Microbacteriaceae</taxon>
        <taxon>Agromyces</taxon>
    </lineage>
</organism>